<dbReference type="Gene3D" id="3.40.30.10">
    <property type="entry name" value="Glutaredoxin"/>
    <property type="match status" value="1"/>
</dbReference>
<dbReference type="AlphaFoldDB" id="G8Y0E8"/>
<dbReference type="CDD" id="cd02947">
    <property type="entry name" value="TRX_family"/>
    <property type="match status" value="1"/>
</dbReference>
<evidence type="ECO:0000259" key="4">
    <source>
        <dbReference type="PROSITE" id="PS51532"/>
    </source>
</evidence>
<evidence type="ECO:0000259" key="3">
    <source>
        <dbReference type="PROSITE" id="PS51352"/>
    </source>
</evidence>
<accession>G8Y0E8</accession>
<dbReference type="PANTHER" id="PTHR46115">
    <property type="entry name" value="THIOREDOXIN-LIKE PROTEIN 1"/>
    <property type="match status" value="1"/>
</dbReference>
<dbReference type="OrthoDB" id="2121326at2759"/>
<dbReference type="PROSITE" id="PS00194">
    <property type="entry name" value="THIOREDOXIN_1"/>
    <property type="match status" value="1"/>
</dbReference>
<dbReference type="Gene3D" id="2.60.120.470">
    <property type="entry name" value="PITH domain"/>
    <property type="match status" value="1"/>
</dbReference>
<feature type="domain" description="PITH" evidence="4">
    <location>
        <begin position="138"/>
        <end position="332"/>
    </location>
</feature>
<reference evidence="5 6" key="1">
    <citation type="journal article" date="2012" name="G3 (Bethesda)">
        <title>Pichia sorbitophila, an interspecies yeast hybrid reveals early steps of genome resolution following polyploidization.</title>
        <authorList>
            <person name="Leh Louis V."/>
            <person name="Despons L."/>
            <person name="Friedrich A."/>
            <person name="Martin T."/>
            <person name="Durrens P."/>
            <person name="Casaregola S."/>
            <person name="Neuveglise C."/>
            <person name="Fairhead C."/>
            <person name="Marck C."/>
            <person name="Cruz J.A."/>
            <person name="Straub M.L."/>
            <person name="Kugler V."/>
            <person name="Sacerdot C."/>
            <person name="Uzunov Z."/>
            <person name="Thierry A."/>
            <person name="Weiss S."/>
            <person name="Bleykasten C."/>
            <person name="De Montigny J."/>
            <person name="Jacques N."/>
            <person name="Jung P."/>
            <person name="Lemaire M."/>
            <person name="Mallet S."/>
            <person name="Morel G."/>
            <person name="Richard G.F."/>
            <person name="Sarkar A."/>
            <person name="Savel G."/>
            <person name="Schacherer J."/>
            <person name="Seret M.L."/>
            <person name="Talla E."/>
            <person name="Samson G."/>
            <person name="Jubin C."/>
            <person name="Poulain J."/>
            <person name="Vacherie B."/>
            <person name="Barbe V."/>
            <person name="Pelletier E."/>
            <person name="Sherman D.J."/>
            <person name="Westhof E."/>
            <person name="Weissenbach J."/>
            <person name="Baret P.V."/>
            <person name="Wincker P."/>
            <person name="Gaillardin C."/>
            <person name="Dujon B."/>
            <person name="Souciet J.L."/>
        </authorList>
    </citation>
    <scope>NUCLEOTIDE SEQUENCE [LARGE SCALE GENOMIC DNA]</scope>
    <source>
        <strain evidence="6">ATCC MYA-4447 / BCRC 22081 / CBS 7064 / NBRC 10061 / NRRL Y-12695</strain>
    </source>
</reference>
<dbReference type="EMBL" id="FO082046">
    <property type="protein sequence ID" value="CCE86301.1"/>
    <property type="molecule type" value="Genomic_DNA"/>
</dbReference>
<keyword evidence="1" id="KW-1015">Disulfide bond</keyword>
<dbReference type="InterPro" id="IPR010400">
    <property type="entry name" value="PITH_dom"/>
</dbReference>
<dbReference type="PROSITE" id="PS51532">
    <property type="entry name" value="PITH"/>
    <property type="match status" value="1"/>
</dbReference>
<organism evidence="5 6">
    <name type="scientific">Pichia sorbitophila (strain ATCC MYA-4447 / BCRC 22081 / CBS 7064 / NBRC 10061 / NRRL Y-12695)</name>
    <name type="common">Hybrid yeast</name>
    <dbReference type="NCBI Taxonomy" id="559304"/>
    <lineage>
        <taxon>Eukaryota</taxon>
        <taxon>Fungi</taxon>
        <taxon>Dikarya</taxon>
        <taxon>Ascomycota</taxon>
        <taxon>Saccharomycotina</taxon>
        <taxon>Pichiomycetes</taxon>
        <taxon>Debaryomycetaceae</taxon>
        <taxon>Millerozyma</taxon>
    </lineage>
</organism>
<dbReference type="OMA" id="PIFEMFP"/>
<dbReference type="PROSITE" id="PS51352">
    <property type="entry name" value="THIOREDOXIN_2"/>
    <property type="match status" value="1"/>
</dbReference>
<sequence>MVSSIQFTKSQQDFELYLSNNKYLVANFTAQWCGPCQQIKPVVDNFYQETEGQKFDIVRVDLDSQGELASKYAITAVPTFIFLEGKNEVNRIRGADTSALLTALNKFKEKASQDPSAGTRKGNGSSGNSAGTGLAKEVKAFIPKGFDILNDSIGFGEFEALNSLPLYKSQEEGVRAVLKSGVNKHTAIVSDADSQILIYLPLMNLSKIYSILIKLRDVNEANEDSDLQLDESEMKNEIQGPSLIKVWPNLTSILSFDDASSDTAAHAESISQDAKGWYECRLKYVRFQNVSSLNILIDGADEDCHTIVDKIVIVGVNGESKDQGTLKQLDDE</sequence>
<dbReference type="Proteomes" id="UP000005222">
    <property type="component" value="Chromosome N"/>
</dbReference>
<dbReference type="GO" id="GO:0005737">
    <property type="term" value="C:cytoplasm"/>
    <property type="evidence" value="ECO:0007669"/>
    <property type="project" value="UniProtKB-ARBA"/>
</dbReference>
<dbReference type="InterPro" id="IPR008979">
    <property type="entry name" value="Galactose-bd-like_sf"/>
</dbReference>
<feature type="domain" description="Thioredoxin" evidence="3">
    <location>
        <begin position="1"/>
        <end position="109"/>
    </location>
</feature>
<dbReference type="HOGENOM" id="CLU_072377_0_0_1"/>
<evidence type="ECO:0000256" key="1">
    <source>
        <dbReference type="ARBA" id="ARBA00023157"/>
    </source>
</evidence>
<gene>
    <name evidence="5" type="primary">Piso0_004784</name>
    <name evidence="5" type="ORF">GNLVRS01_PISO0N01069g</name>
</gene>
<dbReference type="InParanoid" id="G8Y0E8"/>
<dbReference type="InterPro" id="IPR013766">
    <property type="entry name" value="Thioredoxin_domain"/>
</dbReference>
<dbReference type="STRING" id="559304.G8Y0E8"/>
<dbReference type="Pfam" id="PF06201">
    <property type="entry name" value="PITH"/>
    <property type="match status" value="1"/>
</dbReference>
<protein>
    <submittedName>
        <fullName evidence="5">Piso0_004784 protein</fullName>
    </submittedName>
</protein>
<name>G8Y0E8_PICSO</name>
<dbReference type="InterPro" id="IPR017937">
    <property type="entry name" value="Thioredoxin_CS"/>
</dbReference>
<proteinExistence type="predicted"/>
<feature type="region of interest" description="Disordered" evidence="2">
    <location>
        <begin position="111"/>
        <end position="130"/>
    </location>
</feature>
<dbReference type="InterPro" id="IPR036249">
    <property type="entry name" value="Thioredoxin-like_sf"/>
</dbReference>
<dbReference type="InterPro" id="IPR037047">
    <property type="entry name" value="PITH_dom_sf"/>
</dbReference>
<dbReference type="SUPFAM" id="SSF49785">
    <property type="entry name" value="Galactose-binding domain-like"/>
    <property type="match status" value="1"/>
</dbReference>
<dbReference type="eggNOG" id="KOG0908">
    <property type="taxonomic scope" value="Eukaryota"/>
</dbReference>
<keyword evidence="6" id="KW-1185">Reference proteome</keyword>
<evidence type="ECO:0000256" key="2">
    <source>
        <dbReference type="SAM" id="MobiDB-lite"/>
    </source>
</evidence>
<evidence type="ECO:0000313" key="5">
    <source>
        <dbReference type="EMBL" id="CCE86301.1"/>
    </source>
</evidence>
<dbReference type="SUPFAM" id="SSF52833">
    <property type="entry name" value="Thioredoxin-like"/>
    <property type="match status" value="1"/>
</dbReference>
<dbReference type="Pfam" id="PF00085">
    <property type="entry name" value="Thioredoxin"/>
    <property type="match status" value="1"/>
</dbReference>
<evidence type="ECO:0000313" key="6">
    <source>
        <dbReference type="Proteomes" id="UP000005222"/>
    </source>
</evidence>